<protein>
    <submittedName>
        <fullName evidence="1">Uncharacterized protein</fullName>
    </submittedName>
</protein>
<dbReference type="Proteomes" id="UP000179636">
    <property type="component" value="Unassembled WGS sequence"/>
</dbReference>
<evidence type="ECO:0000313" key="2">
    <source>
        <dbReference type="Proteomes" id="UP000179636"/>
    </source>
</evidence>
<proteinExistence type="predicted"/>
<reference evidence="1 2" key="1">
    <citation type="submission" date="2016-10" db="EMBL/GenBank/DDBJ databases">
        <title>Evaluation of Human, Animal and Environmental Mycobacterium chelonae Isolates by Core Genome Phylogenomic Analysis, Targeted Gene Comparison, and Anti-microbial Susceptibility Patterns: A Tale of Mistaken Identities.</title>
        <authorList>
            <person name="Fogelson S.B."/>
            <person name="Camus A.C."/>
            <person name="Lorenz W."/>
            <person name="Vasireddy R."/>
            <person name="Vasireddy S."/>
            <person name="Smith T."/>
            <person name="Brown-Elliott B.A."/>
            <person name="Wallace R.J.Jr."/>
            <person name="Hasan N.A."/>
            <person name="Reischl U."/>
            <person name="Sanchez S."/>
        </authorList>
    </citation>
    <scope>NUCLEOTIDE SEQUENCE [LARGE SCALE GENOMIC DNA]</scope>
    <source>
        <strain evidence="1 2">24999</strain>
    </source>
</reference>
<accession>A0A1Q9W8A9</accession>
<comment type="caution">
    <text evidence="1">The sequence shown here is derived from an EMBL/GenBank/DDBJ whole genome shotgun (WGS) entry which is preliminary data.</text>
</comment>
<evidence type="ECO:0000313" key="1">
    <source>
        <dbReference type="EMBL" id="OHT97157.1"/>
    </source>
</evidence>
<gene>
    <name evidence="1" type="ORF">BKG61_18085</name>
</gene>
<dbReference type="RefSeq" id="WP_019348531.1">
    <property type="nucleotide sequence ID" value="NZ_MLCL01000073.1"/>
</dbReference>
<accession>A0A1S1K212</accession>
<dbReference type="AlphaFoldDB" id="A0A1Q9W8A9"/>
<name>A0A1Q9W8A9_9MYCO</name>
<sequence length="240" mass="25437">MSTAVTAPVWGNQRANVRAIRVAAGESPESIAARTDALLRELKAAFDVPEWRLTSGQVWEGSPDALVDLVRSNPVRELVGGSEEIGEALQGEGYSFVLSGAGGRVSPRVWIAAGNPVVGRRLPTHHLLLELREMYVGAITAGDGDAACAAVAQTWESATFTLSDDPVRQLARRGNWKIGIGYRTWISSEVGMVSRVAHGLTASELAGGMLISAPDDWAAERVVAAMTETLAANGLDEVPH</sequence>
<dbReference type="OrthoDB" id="3770451at2"/>
<organism evidence="1 2">
    <name type="scientific">Mycobacterium syngnathidarum</name>
    <dbReference type="NCBI Taxonomy" id="1908205"/>
    <lineage>
        <taxon>Bacteria</taxon>
        <taxon>Bacillati</taxon>
        <taxon>Actinomycetota</taxon>
        <taxon>Actinomycetes</taxon>
        <taxon>Mycobacteriales</taxon>
        <taxon>Mycobacteriaceae</taxon>
        <taxon>Mycobacterium</taxon>
    </lineage>
</organism>
<keyword evidence="2" id="KW-1185">Reference proteome</keyword>
<dbReference type="EMBL" id="MLHV01000016">
    <property type="protein sequence ID" value="OHT97157.1"/>
    <property type="molecule type" value="Genomic_DNA"/>
</dbReference>